<organism evidence="2 3">
    <name type="scientific">Hypsizygus marmoreus</name>
    <name type="common">White beech mushroom</name>
    <name type="synonym">Agaricus marmoreus</name>
    <dbReference type="NCBI Taxonomy" id="39966"/>
    <lineage>
        <taxon>Eukaryota</taxon>
        <taxon>Fungi</taxon>
        <taxon>Dikarya</taxon>
        <taxon>Basidiomycota</taxon>
        <taxon>Agaricomycotina</taxon>
        <taxon>Agaricomycetes</taxon>
        <taxon>Agaricomycetidae</taxon>
        <taxon>Agaricales</taxon>
        <taxon>Tricholomatineae</taxon>
        <taxon>Lyophyllaceae</taxon>
        <taxon>Hypsizygus</taxon>
    </lineage>
</organism>
<dbReference type="Proteomes" id="UP000076154">
    <property type="component" value="Unassembled WGS sequence"/>
</dbReference>
<feature type="domain" description="MER3 helicase-like winged helix" evidence="1">
    <location>
        <begin position="4"/>
        <end position="33"/>
    </location>
</feature>
<name>A0A369JRQ9_HYPMA</name>
<dbReference type="AlphaFoldDB" id="A0A369JRQ9"/>
<dbReference type="EMBL" id="LUEZ02000048">
    <property type="protein sequence ID" value="RDB23055.1"/>
    <property type="molecule type" value="Genomic_DNA"/>
</dbReference>
<comment type="caution">
    <text evidence="2">The sequence shown here is derived from an EMBL/GenBank/DDBJ whole genome shotgun (WGS) entry which is preliminary data.</text>
</comment>
<dbReference type="InterPro" id="IPR057842">
    <property type="entry name" value="WH_MER3"/>
</dbReference>
<dbReference type="STRING" id="39966.A0A369JRQ9"/>
<dbReference type="OrthoDB" id="5575at2759"/>
<dbReference type="InParanoid" id="A0A369JRQ9"/>
<protein>
    <recommendedName>
        <fullName evidence="1">MER3 helicase-like winged helix domain-containing protein</fullName>
    </recommendedName>
</protein>
<gene>
    <name evidence="2" type="ORF">Hypma_009859</name>
</gene>
<feature type="non-terminal residue" evidence="2">
    <location>
        <position position="60"/>
    </location>
</feature>
<evidence type="ECO:0000313" key="2">
    <source>
        <dbReference type="EMBL" id="RDB23055.1"/>
    </source>
</evidence>
<reference evidence="2" key="1">
    <citation type="submission" date="2018-04" db="EMBL/GenBank/DDBJ databases">
        <title>Whole genome sequencing of Hypsizygus marmoreus.</title>
        <authorList>
            <person name="Choi I.-G."/>
            <person name="Min B."/>
            <person name="Kim J.-G."/>
            <person name="Kim S."/>
            <person name="Oh Y.-L."/>
            <person name="Kong W.-S."/>
            <person name="Park H."/>
            <person name="Jeong J."/>
            <person name="Song E.-S."/>
        </authorList>
    </citation>
    <scope>NUCLEOTIDE SEQUENCE [LARGE SCALE GENOMIC DNA]</scope>
    <source>
        <strain evidence="2">51987-8</strain>
    </source>
</reference>
<evidence type="ECO:0000313" key="3">
    <source>
        <dbReference type="Proteomes" id="UP000076154"/>
    </source>
</evidence>
<evidence type="ECO:0000259" key="1">
    <source>
        <dbReference type="Pfam" id="PF23445"/>
    </source>
</evidence>
<proteinExistence type="predicted"/>
<dbReference type="Pfam" id="PF23445">
    <property type="entry name" value="WHD_SNRNP200"/>
    <property type="match status" value="1"/>
</dbReference>
<accession>A0A369JRQ9</accession>
<keyword evidence="3" id="KW-1185">Reference proteome</keyword>
<sequence>MLCNVSHQHLSDQFSELVENTLSDLVNSKCIAIGSNSSSCRVFGREPVGALAGCPSTPLF</sequence>